<dbReference type="EMBL" id="CP012036">
    <property type="protein sequence ID" value="ALF52094.1"/>
    <property type="molecule type" value="Genomic_DNA"/>
</dbReference>
<gene>
    <name evidence="5" type="ORF">ACX27_03290</name>
</gene>
<accession>A0A0M4TSU1</accession>
<dbReference type="SMART" id="SM00642">
    <property type="entry name" value="Aamy"/>
    <property type="match status" value="1"/>
</dbReference>
<evidence type="ECO:0000256" key="1">
    <source>
        <dbReference type="ARBA" id="ARBA00001913"/>
    </source>
</evidence>
<protein>
    <submittedName>
        <fullName evidence="5">Alpha-amylase</fullName>
    </submittedName>
</protein>
<dbReference type="PANTHER" id="PTHR10357">
    <property type="entry name" value="ALPHA-AMYLASE FAMILY MEMBER"/>
    <property type="match status" value="1"/>
</dbReference>
<evidence type="ECO:0000313" key="6">
    <source>
        <dbReference type="Proteomes" id="UP000062645"/>
    </source>
</evidence>
<dbReference type="STRING" id="224013.ACX27_03290"/>
<organism evidence="5 6">
    <name type="scientific">Nostoc piscinale CENA21</name>
    <dbReference type="NCBI Taxonomy" id="224013"/>
    <lineage>
        <taxon>Bacteria</taxon>
        <taxon>Bacillati</taxon>
        <taxon>Cyanobacteriota</taxon>
        <taxon>Cyanophyceae</taxon>
        <taxon>Nostocales</taxon>
        <taxon>Nostocaceae</taxon>
        <taxon>Nostoc</taxon>
    </lineage>
</organism>
<evidence type="ECO:0000313" key="5">
    <source>
        <dbReference type="EMBL" id="ALF52094.1"/>
    </source>
</evidence>
<reference evidence="6" key="1">
    <citation type="submission" date="2015-07" db="EMBL/GenBank/DDBJ databases">
        <title>Genome Of Nitrogen-Fixing Cyanobacterium Nostoc piscinale CENA21 From Solimoes/Amazon River Floodplain Sediments And Comparative Genomics To Uncover Biosynthetic Natural Products Potential.</title>
        <authorList>
            <person name="Leao T.F."/>
            <person name="Leao P.N."/>
            <person name="Guimaraes P.I."/>
            <person name="de Melo A.G.C."/>
            <person name="Ramos R.T.J."/>
            <person name="Silva A."/>
            <person name="Fiore M.F."/>
            <person name="Schneider M.P.C."/>
        </authorList>
    </citation>
    <scope>NUCLEOTIDE SEQUENCE [LARGE SCALE GENOMIC DNA]</scope>
    <source>
        <strain evidence="6">CENA21</strain>
    </source>
</reference>
<dbReference type="OrthoDB" id="9805159at2"/>
<evidence type="ECO:0000256" key="3">
    <source>
        <dbReference type="ARBA" id="ARBA00022729"/>
    </source>
</evidence>
<feature type="domain" description="Glycosyl hydrolase family 13 catalytic" evidence="4">
    <location>
        <begin position="161"/>
        <end position="576"/>
    </location>
</feature>
<proteinExistence type="predicted"/>
<dbReference type="PATRIC" id="fig|224013.5.peg.798"/>
<dbReference type="InterPro" id="IPR006047">
    <property type="entry name" value="GH13_cat_dom"/>
</dbReference>
<dbReference type="Pfam" id="PF00128">
    <property type="entry name" value="Alpha-amylase"/>
    <property type="match status" value="1"/>
</dbReference>
<reference evidence="5 6" key="2">
    <citation type="journal article" date="2016" name="Genome Announc.">
        <title>Draft Genome Sequence of the N2-Fixing Cyanobacterium Nostoc piscinale CENA21, Isolated from the Brazilian Amazon Floodplain.</title>
        <authorList>
            <person name="Leao T."/>
            <person name="Guimaraes P.I."/>
            <person name="de Melo A.G."/>
            <person name="Ramos R.T."/>
            <person name="Leao P.N."/>
            <person name="Silva A."/>
            <person name="Fiore M.F."/>
            <person name="Schneider M.P."/>
        </authorList>
    </citation>
    <scope>NUCLEOTIDE SEQUENCE [LARGE SCALE GENOMIC DNA]</scope>
    <source>
        <strain evidence="5 6">CENA21</strain>
    </source>
</reference>
<dbReference type="AlphaFoldDB" id="A0A0M4TSU1"/>
<comment type="cofactor">
    <cofactor evidence="1">
        <name>Ca(2+)</name>
        <dbReference type="ChEBI" id="CHEBI:29108"/>
    </cofactor>
</comment>
<sequence>MRYFDEYCEVHLDPSIAPCTWVFRTNEKICIRFGIHLSKNPDYGQIVYELNDGQGYCDVDRITTQTESVNENGFKMFSIVLPPIINGGGYRYKLGYVDTLGNEHTSKRSQFLFVCDEAPRSITEIPSEFLGYVNHQPLYGPKPKLAMTSSPNDWQARLFYSIIIDRFARSADNSRAGMSAVNYDPTSPHASHGGTIQGVIEQIDYLKSLGVSAIILSPVYVNAPDGYHGYHPIHLLMVDPRLGTLQCLRELVKKAHESNIAVILDVVNNHLADSINWEKYGSPVGGEFKYVQGDDSAVMPYPIEARNTFLFHGTEYTDMVNQRLFGFLEDWRTETTYVRELLIQHLKYWIAETDIDGFRYDSARHVGLDFWEPCVAEISRYASYLGKKQFLQIAEHAGSTHEEVIQYNSAKFTNFIDYPTYYTIKHSLNEDNHLRGLADYFCGFLPPSQRYHTAWQNNIMFLDNQDTTRIFHLFWSRLENIIEARIWLHFGLACLILGPQIPSIYQGTEQEFSGALGLYQKQDTREWIGHDCYVREDMFENSACVWQFGPINRKIFEPYDKNHQTFTLIKQLAKIRKRHPLIQRGKRTLLCSRSHELRCLLIHDNNDTQPLLVAINLGNNPVCEEAFTIPDCYGSFSDVDILITTGDGTFNIVEGGMRIKLQPFTFVLARLL</sequence>
<dbReference type="GO" id="GO:0046872">
    <property type="term" value="F:metal ion binding"/>
    <property type="evidence" value="ECO:0007669"/>
    <property type="project" value="UniProtKB-KW"/>
</dbReference>
<keyword evidence="2" id="KW-0479">Metal-binding</keyword>
<dbReference type="Gene3D" id="3.20.20.80">
    <property type="entry name" value="Glycosidases"/>
    <property type="match status" value="1"/>
</dbReference>
<dbReference type="GO" id="GO:0005975">
    <property type="term" value="P:carbohydrate metabolic process"/>
    <property type="evidence" value="ECO:0007669"/>
    <property type="project" value="InterPro"/>
</dbReference>
<dbReference type="InterPro" id="IPR017853">
    <property type="entry name" value="GH"/>
</dbReference>
<evidence type="ECO:0000259" key="4">
    <source>
        <dbReference type="SMART" id="SM00642"/>
    </source>
</evidence>
<evidence type="ECO:0000256" key="2">
    <source>
        <dbReference type="ARBA" id="ARBA00022723"/>
    </source>
</evidence>
<keyword evidence="6" id="KW-1185">Reference proteome</keyword>
<keyword evidence="3" id="KW-0732">Signal</keyword>
<dbReference type="RefSeq" id="WP_062288384.1">
    <property type="nucleotide sequence ID" value="NZ_CP012036.1"/>
</dbReference>
<dbReference type="Proteomes" id="UP000062645">
    <property type="component" value="Chromosome"/>
</dbReference>
<dbReference type="KEGG" id="npz:ACX27_03290"/>
<name>A0A0M4TSU1_9NOSO</name>
<dbReference type="PANTHER" id="PTHR10357:SF215">
    <property type="entry name" value="ALPHA-AMYLASE 1"/>
    <property type="match status" value="1"/>
</dbReference>
<dbReference type="SUPFAM" id="SSF51445">
    <property type="entry name" value="(Trans)glycosidases"/>
    <property type="match status" value="1"/>
</dbReference>